<organism evidence="1 2">
    <name type="scientific">Ixodes persulcatus</name>
    <name type="common">Taiga tick</name>
    <dbReference type="NCBI Taxonomy" id="34615"/>
    <lineage>
        <taxon>Eukaryota</taxon>
        <taxon>Metazoa</taxon>
        <taxon>Ecdysozoa</taxon>
        <taxon>Arthropoda</taxon>
        <taxon>Chelicerata</taxon>
        <taxon>Arachnida</taxon>
        <taxon>Acari</taxon>
        <taxon>Parasitiformes</taxon>
        <taxon>Ixodida</taxon>
        <taxon>Ixodoidea</taxon>
        <taxon>Ixodidae</taxon>
        <taxon>Ixodinae</taxon>
        <taxon>Ixodes</taxon>
    </lineage>
</organism>
<evidence type="ECO:0000313" key="2">
    <source>
        <dbReference type="Proteomes" id="UP000805193"/>
    </source>
</evidence>
<proteinExistence type="predicted"/>
<accession>A0AC60QV16</accession>
<dbReference type="Proteomes" id="UP000805193">
    <property type="component" value="Unassembled WGS sequence"/>
</dbReference>
<dbReference type="EMBL" id="JABSTQ010003342">
    <property type="protein sequence ID" value="KAG0443487.1"/>
    <property type="molecule type" value="Genomic_DNA"/>
</dbReference>
<keyword evidence="2" id="KW-1185">Reference proteome</keyword>
<reference evidence="1 2" key="1">
    <citation type="journal article" date="2020" name="Cell">
        <title>Large-Scale Comparative Analyses of Tick Genomes Elucidate Their Genetic Diversity and Vector Capacities.</title>
        <authorList>
            <consortium name="Tick Genome and Microbiome Consortium (TIGMIC)"/>
            <person name="Jia N."/>
            <person name="Wang J."/>
            <person name="Shi W."/>
            <person name="Du L."/>
            <person name="Sun Y."/>
            <person name="Zhan W."/>
            <person name="Jiang J.F."/>
            <person name="Wang Q."/>
            <person name="Zhang B."/>
            <person name="Ji P."/>
            <person name="Bell-Sakyi L."/>
            <person name="Cui X.M."/>
            <person name="Yuan T.T."/>
            <person name="Jiang B.G."/>
            <person name="Yang W.F."/>
            <person name="Lam T.T."/>
            <person name="Chang Q.C."/>
            <person name="Ding S.J."/>
            <person name="Wang X.J."/>
            <person name="Zhu J.G."/>
            <person name="Ruan X.D."/>
            <person name="Zhao L."/>
            <person name="Wei J.T."/>
            <person name="Ye R.Z."/>
            <person name="Que T.C."/>
            <person name="Du C.H."/>
            <person name="Zhou Y.H."/>
            <person name="Cheng J.X."/>
            <person name="Dai P.F."/>
            <person name="Guo W.B."/>
            <person name="Han X.H."/>
            <person name="Huang E.J."/>
            <person name="Li L.F."/>
            <person name="Wei W."/>
            <person name="Gao Y.C."/>
            <person name="Liu J.Z."/>
            <person name="Shao H.Z."/>
            <person name="Wang X."/>
            <person name="Wang C.C."/>
            <person name="Yang T.C."/>
            <person name="Huo Q.B."/>
            <person name="Li W."/>
            <person name="Chen H.Y."/>
            <person name="Chen S.E."/>
            <person name="Zhou L.G."/>
            <person name="Ni X.B."/>
            <person name="Tian J.H."/>
            <person name="Sheng Y."/>
            <person name="Liu T."/>
            <person name="Pan Y.S."/>
            <person name="Xia L.Y."/>
            <person name="Li J."/>
            <person name="Zhao F."/>
            <person name="Cao W.C."/>
        </authorList>
    </citation>
    <scope>NUCLEOTIDE SEQUENCE [LARGE SCALE GENOMIC DNA]</scope>
    <source>
        <strain evidence="1">Iper-2018</strain>
    </source>
</reference>
<sequence length="105" mass="10865">MAACNRLATSDVPTSMSLAVPPPFLPVPGGNSGGGCSKITCWLRGVTPMDLLGGRVFYTLPETHPPVPLKETTAGSKTPTAPDEYDAALAALETYFAETSNVVVA</sequence>
<protein>
    <submittedName>
        <fullName evidence="1">Uncharacterized protein</fullName>
    </submittedName>
</protein>
<comment type="caution">
    <text evidence="1">The sequence shown here is derived from an EMBL/GenBank/DDBJ whole genome shotgun (WGS) entry which is preliminary data.</text>
</comment>
<name>A0AC60QV16_IXOPE</name>
<gene>
    <name evidence="1" type="ORF">HPB47_014862</name>
</gene>
<evidence type="ECO:0000313" key="1">
    <source>
        <dbReference type="EMBL" id="KAG0443487.1"/>
    </source>
</evidence>